<dbReference type="InterPro" id="IPR015358">
    <property type="entry name" value="Tscrpt_reg_MerR_DNA-bd"/>
</dbReference>
<dbReference type="Gene3D" id="1.10.1660.10">
    <property type="match status" value="1"/>
</dbReference>
<keyword evidence="5" id="KW-0804">Transcription</keyword>
<dbReference type="CDD" id="cd01108">
    <property type="entry name" value="HTH_CueR"/>
    <property type="match status" value="1"/>
</dbReference>
<dbReference type="GO" id="GO:0003677">
    <property type="term" value="F:DNA binding"/>
    <property type="evidence" value="ECO:0007669"/>
    <property type="project" value="UniProtKB-KW"/>
</dbReference>
<dbReference type="GO" id="GO:0005507">
    <property type="term" value="F:copper ion binding"/>
    <property type="evidence" value="ECO:0007669"/>
    <property type="project" value="InterPro"/>
</dbReference>
<organism evidence="7 8">
    <name type="scientific">Amaricoccus solimangrovi</name>
    <dbReference type="NCBI Taxonomy" id="2589815"/>
    <lineage>
        <taxon>Bacteria</taxon>
        <taxon>Pseudomonadati</taxon>
        <taxon>Pseudomonadota</taxon>
        <taxon>Alphaproteobacteria</taxon>
        <taxon>Rhodobacterales</taxon>
        <taxon>Paracoccaceae</taxon>
        <taxon>Amaricoccus</taxon>
    </lineage>
</organism>
<evidence type="ECO:0000259" key="6">
    <source>
        <dbReference type="PROSITE" id="PS50937"/>
    </source>
</evidence>
<dbReference type="SUPFAM" id="SSF46955">
    <property type="entry name" value="Putative DNA-binding domain"/>
    <property type="match status" value="1"/>
</dbReference>
<dbReference type="OrthoDB" id="9802944at2"/>
<dbReference type="PANTHER" id="PTHR30204:SF94">
    <property type="entry name" value="HEAVY METAL-DEPENDENT TRANSCRIPTIONAL REGULATOR HI_0293-RELATED"/>
    <property type="match status" value="1"/>
</dbReference>
<proteinExistence type="predicted"/>
<keyword evidence="2" id="KW-0963">Cytoplasm</keyword>
<dbReference type="Pfam" id="PF09278">
    <property type="entry name" value="MerR-DNA-bind"/>
    <property type="match status" value="1"/>
</dbReference>
<dbReference type="EMBL" id="VFRP01000057">
    <property type="protein sequence ID" value="TPE45644.1"/>
    <property type="molecule type" value="Genomic_DNA"/>
</dbReference>
<sequence length="134" mass="14544">MNIKDVAEVSGLPPKTIRYYEEIGLVRPSRGGNGYRAFGARDAAKLAFLARARSLGFTIDDCRALLSLYEDRGRASADVKTLAEERLAEIDRKIAELQGLKATLGELVHRCHGDDRPDCPILEDLAGSAGQSDG</sequence>
<dbReference type="Proteomes" id="UP000319255">
    <property type="component" value="Unassembled WGS sequence"/>
</dbReference>
<dbReference type="PANTHER" id="PTHR30204">
    <property type="entry name" value="REDOX-CYCLING DRUG-SENSING TRANSCRIPTIONAL ACTIVATOR SOXR"/>
    <property type="match status" value="1"/>
</dbReference>
<gene>
    <name evidence="7" type="primary">cueR</name>
    <name evidence="7" type="ORF">FJM51_22630</name>
</gene>
<keyword evidence="3" id="KW-0805">Transcription regulation</keyword>
<dbReference type="NCBIfam" id="TIGR02044">
    <property type="entry name" value="CueR"/>
    <property type="match status" value="1"/>
</dbReference>
<protein>
    <submittedName>
        <fullName evidence="7">Cu(I)-responsive transcriptional regulator</fullName>
    </submittedName>
</protein>
<evidence type="ECO:0000256" key="1">
    <source>
        <dbReference type="ARBA" id="ARBA00004496"/>
    </source>
</evidence>
<dbReference type="PROSITE" id="PS50937">
    <property type="entry name" value="HTH_MERR_2"/>
    <property type="match status" value="1"/>
</dbReference>
<dbReference type="InterPro" id="IPR047057">
    <property type="entry name" value="MerR_fam"/>
</dbReference>
<keyword evidence="4" id="KW-0238">DNA-binding</keyword>
<accession>A0A501WC41</accession>
<dbReference type="AlphaFoldDB" id="A0A501WC41"/>
<dbReference type="SMART" id="SM00422">
    <property type="entry name" value="HTH_MERR"/>
    <property type="match status" value="1"/>
</dbReference>
<dbReference type="RefSeq" id="WP_140456370.1">
    <property type="nucleotide sequence ID" value="NZ_VFRP01000057.1"/>
</dbReference>
<dbReference type="InterPro" id="IPR009061">
    <property type="entry name" value="DNA-bd_dom_put_sf"/>
</dbReference>
<keyword evidence="8" id="KW-1185">Reference proteome</keyword>
<name>A0A501WC41_9RHOB</name>
<evidence type="ECO:0000256" key="5">
    <source>
        <dbReference type="ARBA" id="ARBA00023163"/>
    </source>
</evidence>
<dbReference type="GO" id="GO:0005737">
    <property type="term" value="C:cytoplasm"/>
    <property type="evidence" value="ECO:0007669"/>
    <property type="project" value="UniProtKB-SubCell"/>
</dbReference>
<evidence type="ECO:0000256" key="2">
    <source>
        <dbReference type="ARBA" id="ARBA00022490"/>
    </source>
</evidence>
<comment type="caution">
    <text evidence="7">The sequence shown here is derived from an EMBL/GenBank/DDBJ whole genome shotgun (WGS) entry which is preliminary data.</text>
</comment>
<feature type="domain" description="HTH merR-type" evidence="6">
    <location>
        <begin position="1"/>
        <end position="68"/>
    </location>
</feature>
<comment type="subcellular location">
    <subcellularLocation>
        <location evidence="1">Cytoplasm</location>
    </subcellularLocation>
</comment>
<dbReference type="InterPro" id="IPR011789">
    <property type="entry name" value="CueR"/>
</dbReference>
<dbReference type="InterPro" id="IPR000551">
    <property type="entry name" value="MerR-type_HTH_dom"/>
</dbReference>
<reference evidence="7 8" key="1">
    <citation type="submission" date="2019-06" db="EMBL/GenBank/DDBJ databases">
        <title>A novel bacterium of genus Amaricoccus, isolated from marine sediment.</title>
        <authorList>
            <person name="Huang H."/>
            <person name="Mo K."/>
            <person name="Hu Y."/>
        </authorList>
    </citation>
    <scope>NUCLEOTIDE SEQUENCE [LARGE SCALE GENOMIC DNA]</scope>
    <source>
        <strain evidence="7 8">HB172011</strain>
    </source>
</reference>
<dbReference type="Pfam" id="PF00376">
    <property type="entry name" value="MerR"/>
    <property type="match status" value="1"/>
</dbReference>
<evidence type="ECO:0000313" key="7">
    <source>
        <dbReference type="EMBL" id="TPE45644.1"/>
    </source>
</evidence>
<evidence type="ECO:0000256" key="3">
    <source>
        <dbReference type="ARBA" id="ARBA00023015"/>
    </source>
</evidence>
<dbReference type="PRINTS" id="PR00040">
    <property type="entry name" value="HTHMERR"/>
</dbReference>
<dbReference type="GO" id="GO:0045893">
    <property type="term" value="P:positive regulation of DNA-templated transcription"/>
    <property type="evidence" value="ECO:0007669"/>
    <property type="project" value="InterPro"/>
</dbReference>
<evidence type="ECO:0000256" key="4">
    <source>
        <dbReference type="ARBA" id="ARBA00023125"/>
    </source>
</evidence>
<evidence type="ECO:0000313" key="8">
    <source>
        <dbReference type="Proteomes" id="UP000319255"/>
    </source>
</evidence>
<dbReference type="GO" id="GO:0003700">
    <property type="term" value="F:DNA-binding transcription factor activity"/>
    <property type="evidence" value="ECO:0007669"/>
    <property type="project" value="InterPro"/>
</dbReference>